<dbReference type="InterPro" id="IPR058777">
    <property type="entry name" value="TXNDC11_thioredoxin"/>
</dbReference>
<evidence type="ECO:0000256" key="1">
    <source>
        <dbReference type="SAM" id="Coils"/>
    </source>
</evidence>
<dbReference type="Pfam" id="PF26234">
    <property type="entry name" value="TXNDC11_2nd"/>
    <property type="match status" value="1"/>
</dbReference>
<dbReference type="PROSITE" id="PS51352">
    <property type="entry name" value="THIOREDOXIN_2"/>
    <property type="match status" value="2"/>
</dbReference>
<feature type="domain" description="Thioredoxin" evidence="3">
    <location>
        <begin position="597"/>
        <end position="781"/>
    </location>
</feature>
<dbReference type="EMBL" id="JADWDJ010000007">
    <property type="protein sequence ID" value="KAG5278335.1"/>
    <property type="molecule type" value="Genomic_DNA"/>
</dbReference>
<gene>
    <name evidence="4" type="ORF">AALO_G00097840</name>
</gene>
<feature type="coiled-coil region" evidence="1">
    <location>
        <begin position="744"/>
        <end position="771"/>
    </location>
</feature>
<feature type="compositionally biased region" description="Basic and acidic residues" evidence="2">
    <location>
        <begin position="831"/>
        <end position="853"/>
    </location>
</feature>
<dbReference type="AlphaFoldDB" id="A0AAV6GTY1"/>
<dbReference type="Gene3D" id="3.40.30.10">
    <property type="entry name" value="Glutaredoxin"/>
    <property type="match status" value="3"/>
</dbReference>
<dbReference type="InterPro" id="IPR036249">
    <property type="entry name" value="Thioredoxin-like_sf"/>
</dbReference>
<sequence length="853" mass="94882">MLRRSRVYLRQVVNLMARRPDLLCGAILLSVLLILAVKFTCRDIGNGLQWPLGQTDLQNKSQICQSRAKNVVAQAPAPVRFFAADAPVVDLYLGQLEQVERLRALAEVSLVFFYAPWCAHSVAAHDQLQHVAQRLGHEVLFVAVNCWWNQGKCRRQKNFYQYPVIHIYYRRFGPIEYKGPFTALYVERFIQKVVTPLTYLPSRDILEDFLSYHETGVVGFFEFNSSPQPPGYITFLSSALQALKRDFQGVVRFGVVTNRRVAEAISVQEDETVYLHRHFNSSLIFPRWERNFTAENICSWVFQHRESLLPWVPQTGAKSRILEQELRKGPALLLFLPHDPLAANHPLQEQIAEIAVRYHSCPEDLISQYTKGGVGVSRVPVGPLCCNTLVLPGWSSVSGSAQNVCELCLNRSVGPAAVASANPASPDGGRNGIVDRGGDRGARGSHRCSVLELEAALESYLRHLSVSGGRLTPHAHTHTPPALLAPTCSNVRNTYNPFSHYSACCGPLLAKTGNRTRASSDESQESRVSPSEPANASATAAADDCPGNNSDRTFAAIVDLQDETHYVLDHRGRLMDTLEPFIENFSTPHSHLKRHLVGDKRPQPPQSFIQEVTTDTFLDIVMDPKRDVLLLYYTNWCGFCSVLNHVLLQLARLLQSNRRFIVARVNVASNDLPWEFMVDHFPSILLFPRHRKQLSVKFARPRSLLEAQVRALRGEVRVLHRAHGRLSRQLAGVWRERRALVFQAQALAAENGELRRRGDELEERRREKSRELADAVGRLRELADASRGLLAENTVLKVLLAALRERGGGGGGGGGEGGDEEEGVGGGGGGGDDRRETDQEGGRGGEAGNREVS</sequence>
<feature type="region of interest" description="Disordered" evidence="2">
    <location>
        <begin position="514"/>
        <end position="547"/>
    </location>
</feature>
<name>A0AAV6GTY1_9TELE</name>
<comment type="caution">
    <text evidence="4">The sequence shown here is derived from an EMBL/GenBank/DDBJ whole genome shotgun (WGS) entry which is preliminary data.</text>
</comment>
<dbReference type="CDD" id="cd02995">
    <property type="entry name" value="PDI_a_PDI_a'_C"/>
    <property type="match status" value="1"/>
</dbReference>
<feature type="region of interest" description="Disordered" evidence="2">
    <location>
        <begin position="807"/>
        <end position="853"/>
    </location>
</feature>
<dbReference type="PANTHER" id="PTHR46497">
    <property type="entry name" value="THIOREDOXIN DOMAIN-CONTAINING PROTEIN 11"/>
    <property type="match status" value="1"/>
</dbReference>
<dbReference type="PANTHER" id="PTHR46497:SF1">
    <property type="entry name" value="THIOREDOXIN DOMAIN-CONTAINING PROTEIN 11"/>
    <property type="match status" value="1"/>
</dbReference>
<evidence type="ECO:0000313" key="4">
    <source>
        <dbReference type="EMBL" id="KAG5278335.1"/>
    </source>
</evidence>
<keyword evidence="1" id="KW-0175">Coiled coil</keyword>
<organism evidence="4 5">
    <name type="scientific">Alosa alosa</name>
    <name type="common">allis shad</name>
    <dbReference type="NCBI Taxonomy" id="278164"/>
    <lineage>
        <taxon>Eukaryota</taxon>
        <taxon>Metazoa</taxon>
        <taxon>Chordata</taxon>
        <taxon>Craniata</taxon>
        <taxon>Vertebrata</taxon>
        <taxon>Euteleostomi</taxon>
        <taxon>Actinopterygii</taxon>
        <taxon>Neopterygii</taxon>
        <taxon>Teleostei</taxon>
        <taxon>Clupei</taxon>
        <taxon>Clupeiformes</taxon>
        <taxon>Clupeoidei</taxon>
        <taxon>Clupeidae</taxon>
        <taxon>Alosa</taxon>
    </lineage>
</organism>
<dbReference type="InterPro" id="IPR052792">
    <property type="entry name" value="Thioredoxin_dom-contain_11"/>
</dbReference>
<feature type="region of interest" description="Disordered" evidence="2">
    <location>
        <begin position="420"/>
        <end position="443"/>
    </location>
</feature>
<feature type="domain" description="Thioredoxin" evidence="3">
    <location>
        <begin position="77"/>
        <end position="195"/>
    </location>
</feature>
<dbReference type="Proteomes" id="UP000823561">
    <property type="component" value="Chromosome 7"/>
</dbReference>
<protein>
    <recommendedName>
        <fullName evidence="3">Thioredoxin domain-containing protein</fullName>
    </recommendedName>
</protein>
<dbReference type="Pfam" id="PF00085">
    <property type="entry name" value="Thioredoxin"/>
    <property type="match status" value="2"/>
</dbReference>
<evidence type="ECO:0000313" key="5">
    <source>
        <dbReference type="Proteomes" id="UP000823561"/>
    </source>
</evidence>
<evidence type="ECO:0000259" key="3">
    <source>
        <dbReference type="PROSITE" id="PS51352"/>
    </source>
</evidence>
<accession>A0AAV6GTY1</accession>
<evidence type="ECO:0000256" key="2">
    <source>
        <dbReference type="SAM" id="MobiDB-lite"/>
    </source>
</evidence>
<proteinExistence type="predicted"/>
<dbReference type="SUPFAM" id="SSF52833">
    <property type="entry name" value="Thioredoxin-like"/>
    <property type="match status" value="2"/>
</dbReference>
<keyword evidence="5" id="KW-1185">Reference proteome</keyword>
<reference evidence="4" key="1">
    <citation type="submission" date="2020-10" db="EMBL/GenBank/DDBJ databases">
        <title>Chromosome-scale genome assembly of the Allis shad, Alosa alosa.</title>
        <authorList>
            <person name="Margot Z."/>
            <person name="Christophe K."/>
            <person name="Cabau C."/>
            <person name="Louis A."/>
            <person name="Berthelot C."/>
            <person name="Parey E."/>
            <person name="Roest Crollius H."/>
            <person name="Montfort J."/>
            <person name="Robinson-Rechavi M."/>
            <person name="Bucao C."/>
            <person name="Bouchez O."/>
            <person name="Gislard M."/>
            <person name="Lluch J."/>
            <person name="Milhes M."/>
            <person name="Lampietro C."/>
            <person name="Lopez Roques C."/>
            <person name="Donnadieu C."/>
            <person name="Braasch I."/>
            <person name="Desvignes T."/>
            <person name="Postlethwait J."/>
            <person name="Bobe J."/>
            <person name="Guiguen Y."/>
        </authorList>
    </citation>
    <scope>NUCLEOTIDE SEQUENCE</scope>
    <source>
        <strain evidence="4">M-15738</strain>
        <tissue evidence="4">Blood</tissue>
    </source>
</reference>
<dbReference type="InterPro" id="IPR013766">
    <property type="entry name" value="Thioredoxin_domain"/>
</dbReference>
<dbReference type="CDD" id="cd02981">
    <property type="entry name" value="PDI_b_family"/>
    <property type="match status" value="1"/>
</dbReference>